<feature type="domain" description="Carboxylesterase type B" evidence="6">
    <location>
        <begin position="26"/>
        <end position="566"/>
    </location>
</feature>
<evidence type="ECO:0000259" key="6">
    <source>
        <dbReference type="Pfam" id="PF00135"/>
    </source>
</evidence>
<sequence>MKKNKIFSFIFAIVVNLCVCDDFKTVKVKLKQGELSGKKEFTYINEQKFYSFKGIPYAEPPVGELRFKPPVSHHGWENIYEAHTNKPTCIQYSSKMRIGEHIGMSGSEDCLYISVFTPNLEGSAPVIVFDYNDNFGASFNGTETYSPDFFIEENIVIVTINHRLGLLGYLSTGDDVIPGNAGLRDFIMGLNWIQDNINEFGGDPNSVTLMGNRGGAVITDILLHSPKAKKLFSSVIMQSGTALEPLFLSDQYRERAFDLGNVLNITANDSETLLKGLQNVDVELMYNKESDVIHRTDEDLQNTMFTFSPIIENDNPDAILTTLPDNSKIINDVPVMIGMNSREGLYLASHFINEPNLVAELAQEFLFLFPIKTNYKFNKKSKVYEEAIKEILNFYFEEGYFYYSNVLEYSVYVGDLLQNYALNLAAKKLTEKTQSPIYYYMFDFRGRLNENSEYIAKYTRFGLKHWGATVTDELCYLHLCSRIKQTYKDLINLVSEQPELKVLKKMVRLWANFAKTRNPTPLAEDDILKDFKWLPINKESNETNYAHITNTLKMKENPLGEREKFWDNFLAKYSELAIDGVVQDSKKHDEL</sequence>
<dbReference type="AlphaFoldDB" id="A0A8B8I2A8"/>
<keyword evidence="5" id="KW-0732">Signal</keyword>
<feature type="chain" id="PRO_5046528653" evidence="5">
    <location>
        <begin position="21"/>
        <end position="591"/>
    </location>
</feature>
<dbReference type="InterPro" id="IPR002018">
    <property type="entry name" value="CarbesteraseB"/>
</dbReference>
<proteinExistence type="inferred from homology"/>
<organism evidence="7 8">
    <name type="scientific">Vanessa tameamea</name>
    <name type="common">Kamehameha butterfly</name>
    <dbReference type="NCBI Taxonomy" id="334116"/>
    <lineage>
        <taxon>Eukaryota</taxon>
        <taxon>Metazoa</taxon>
        <taxon>Ecdysozoa</taxon>
        <taxon>Arthropoda</taxon>
        <taxon>Hexapoda</taxon>
        <taxon>Insecta</taxon>
        <taxon>Pterygota</taxon>
        <taxon>Neoptera</taxon>
        <taxon>Endopterygota</taxon>
        <taxon>Lepidoptera</taxon>
        <taxon>Glossata</taxon>
        <taxon>Ditrysia</taxon>
        <taxon>Papilionoidea</taxon>
        <taxon>Nymphalidae</taxon>
        <taxon>Nymphalinae</taxon>
        <taxon>Vanessa</taxon>
    </lineage>
</organism>
<dbReference type="PANTHER" id="PTHR43142:SF1">
    <property type="entry name" value="CARBOXYLIC ESTER HYDROLASE"/>
    <property type="match status" value="1"/>
</dbReference>
<gene>
    <name evidence="8" type="primary">LOC113397194</name>
</gene>
<evidence type="ECO:0000313" key="7">
    <source>
        <dbReference type="Proteomes" id="UP001652626"/>
    </source>
</evidence>
<dbReference type="InterPro" id="IPR029058">
    <property type="entry name" value="AB_hydrolase_fold"/>
</dbReference>
<dbReference type="RefSeq" id="XP_026491214.2">
    <property type="nucleotide sequence ID" value="XM_026635429.2"/>
</dbReference>
<evidence type="ECO:0000256" key="2">
    <source>
        <dbReference type="ARBA" id="ARBA00022487"/>
    </source>
</evidence>
<name>A0A8B8I2A8_VANTA</name>
<keyword evidence="3" id="KW-0378">Hydrolase</keyword>
<reference evidence="8" key="1">
    <citation type="submission" date="2025-08" db="UniProtKB">
        <authorList>
            <consortium name="RefSeq"/>
        </authorList>
    </citation>
    <scope>IDENTIFICATION</scope>
    <source>
        <tissue evidence="8">Whole body</tissue>
    </source>
</reference>
<accession>A0A8B8I2A8</accession>
<keyword evidence="2" id="KW-0719">Serine esterase</keyword>
<dbReference type="PROSITE" id="PS00941">
    <property type="entry name" value="CARBOXYLESTERASE_B_2"/>
    <property type="match status" value="1"/>
</dbReference>
<evidence type="ECO:0000256" key="3">
    <source>
        <dbReference type="ARBA" id="ARBA00022801"/>
    </source>
</evidence>
<keyword evidence="7" id="KW-1185">Reference proteome</keyword>
<dbReference type="GeneID" id="113397194"/>
<dbReference type="Pfam" id="PF00135">
    <property type="entry name" value="COesterase"/>
    <property type="match status" value="1"/>
</dbReference>
<dbReference type="Proteomes" id="UP001652626">
    <property type="component" value="Chromosome 18"/>
</dbReference>
<dbReference type="GO" id="GO:0052689">
    <property type="term" value="F:carboxylic ester hydrolase activity"/>
    <property type="evidence" value="ECO:0007669"/>
    <property type="project" value="UniProtKB-KW"/>
</dbReference>
<evidence type="ECO:0000256" key="5">
    <source>
        <dbReference type="SAM" id="SignalP"/>
    </source>
</evidence>
<evidence type="ECO:0000313" key="8">
    <source>
        <dbReference type="RefSeq" id="XP_026491214.2"/>
    </source>
</evidence>
<dbReference type="OMA" id="MNSREGL"/>
<dbReference type="InterPro" id="IPR019819">
    <property type="entry name" value="Carboxylesterase_B_CS"/>
</dbReference>
<evidence type="ECO:0000256" key="4">
    <source>
        <dbReference type="ARBA" id="ARBA00023180"/>
    </source>
</evidence>
<evidence type="ECO:0000256" key="1">
    <source>
        <dbReference type="ARBA" id="ARBA00005964"/>
    </source>
</evidence>
<feature type="signal peptide" evidence="5">
    <location>
        <begin position="1"/>
        <end position="20"/>
    </location>
</feature>
<dbReference type="SUPFAM" id="SSF53474">
    <property type="entry name" value="alpha/beta-Hydrolases"/>
    <property type="match status" value="1"/>
</dbReference>
<comment type="similarity">
    <text evidence="1">Belongs to the type-B carboxylesterase/lipase family.</text>
</comment>
<dbReference type="Gene3D" id="3.40.50.1820">
    <property type="entry name" value="alpha/beta hydrolase"/>
    <property type="match status" value="1"/>
</dbReference>
<dbReference type="PANTHER" id="PTHR43142">
    <property type="entry name" value="CARBOXYLIC ESTER HYDROLASE"/>
    <property type="match status" value="1"/>
</dbReference>
<dbReference type="OrthoDB" id="3200163at2759"/>
<keyword evidence="4" id="KW-0325">Glycoprotein</keyword>
<protein>
    <submittedName>
        <fullName evidence="8">Esterase E4-like</fullName>
    </submittedName>
</protein>